<comment type="subcellular location">
    <subcellularLocation>
        <location evidence="1">Membrane</location>
        <topology evidence="1">Multi-pass membrane protein</topology>
    </subcellularLocation>
</comment>
<feature type="transmembrane region" description="Helical" evidence="6">
    <location>
        <begin position="201"/>
        <end position="223"/>
    </location>
</feature>
<evidence type="ECO:0000256" key="1">
    <source>
        <dbReference type="ARBA" id="ARBA00004141"/>
    </source>
</evidence>
<dbReference type="PROSITE" id="PS50850">
    <property type="entry name" value="MFS"/>
    <property type="match status" value="1"/>
</dbReference>
<evidence type="ECO:0000259" key="7">
    <source>
        <dbReference type="PROSITE" id="PS50850"/>
    </source>
</evidence>
<name>A0ABW0QQ52_9GAMM</name>
<evidence type="ECO:0000256" key="2">
    <source>
        <dbReference type="ARBA" id="ARBA00022692"/>
    </source>
</evidence>
<dbReference type="RefSeq" id="WP_377320244.1">
    <property type="nucleotide sequence ID" value="NZ_JBHSNF010000002.1"/>
</dbReference>
<feature type="transmembrane region" description="Helical" evidence="6">
    <location>
        <begin position="235"/>
        <end position="256"/>
    </location>
</feature>
<feature type="domain" description="Major facilitator superfamily (MFS) profile" evidence="7">
    <location>
        <begin position="110"/>
        <end position="492"/>
    </location>
</feature>
<dbReference type="InterPro" id="IPR036259">
    <property type="entry name" value="MFS_trans_sf"/>
</dbReference>
<sequence>MQPDRRGVRSSDGSRERRGRNVLSGSAGSMRDHCVTTAWMGRPRGRCGPCTGHKVGQSSSLLPGYRVTLCSAASRGYDVGNMSHQSNLPEKSRVSWIASLRELDSSQRHTVLASFLGWTLDAFDFFLLVFVLGDIASDFHVHKTAVTFGILLTLAARPIGALLFGRLADRFGRRPVLMLDVLLFSTLELACAFAPSLTVLLILRFLFGIAMGGEWGIGASLALESIPIKARGLVSGLLQSGYPCGYFLGAIAYWVVFDALGLGWRAMFVAGALPALLVLYVRSKVPESPVWLAGRAGQPRRSIRESMRGQWKRLLYMMLLMMAFNMFSHGSQDMYPTFLQSQLHFQTGTVTLLTMLLNAGAIVGGLTFGTWSERIGRRRAMIIAALLALPCIPLWTWGGSLVLLGLGAFLIQVMVQGAWGVVPAYLNELSPDEVRGTLPGFAYQLGNLLAASTATAQSWLAEHSGGNYALVMASWMTVVALLLALLAWLGPEVRGIGFGKARS</sequence>
<evidence type="ECO:0000256" key="3">
    <source>
        <dbReference type="ARBA" id="ARBA00022989"/>
    </source>
</evidence>
<evidence type="ECO:0000313" key="9">
    <source>
        <dbReference type="Proteomes" id="UP001596114"/>
    </source>
</evidence>
<reference evidence="9" key="1">
    <citation type="journal article" date="2019" name="Int. J. Syst. Evol. Microbiol.">
        <title>The Global Catalogue of Microorganisms (GCM) 10K type strain sequencing project: providing services to taxonomists for standard genome sequencing and annotation.</title>
        <authorList>
            <consortium name="The Broad Institute Genomics Platform"/>
            <consortium name="The Broad Institute Genome Sequencing Center for Infectious Disease"/>
            <person name="Wu L."/>
            <person name="Ma J."/>
        </authorList>
    </citation>
    <scope>NUCLEOTIDE SEQUENCE [LARGE SCALE GENOMIC DNA]</scope>
    <source>
        <strain evidence="9">CGMCC 1.16619</strain>
    </source>
</reference>
<dbReference type="PROSITE" id="PS00217">
    <property type="entry name" value="SUGAR_TRANSPORT_2"/>
    <property type="match status" value="1"/>
</dbReference>
<keyword evidence="4 6" id="KW-0472">Membrane</keyword>
<feature type="transmembrane region" description="Helical" evidence="6">
    <location>
        <begin position="262"/>
        <end position="281"/>
    </location>
</feature>
<accession>A0ABW0QQ52</accession>
<dbReference type="InterPro" id="IPR005829">
    <property type="entry name" value="Sugar_transporter_CS"/>
</dbReference>
<dbReference type="InterPro" id="IPR005828">
    <property type="entry name" value="MFS_sugar_transport-like"/>
</dbReference>
<feature type="transmembrane region" description="Helical" evidence="6">
    <location>
        <begin position="314"/>
        <end position="331"/>
    </location>
</feature>
<dbReference type="PANTHER" id="PTHR23508:SF10">
    <property type="entry name" value="CARBOXYLIC ACID TRANSPORTER PROTEIN HOMOLOG"/>
    <property type="match status" value="1"/>
</dbReference>
<feature type="transmembrane region" description="Helical" evidence="6">
    <location>
        <begin position="145"/>
        <end position="164"/>
    </location>
</feature>
<evidence type="ECO:0000256" key="5">
    <source>
        <dbReference type="SAM" id="MobiDB-lite"/>
    </source>
</evidence>
<feature type="transmembrane region" description="Helical" evidence="6">
    <location>
        <begin position="176"/>
        <end position="195"/>
    </location>
</feature>
<comment type="caution">
    <text evidence="8">The sequence shown here is derived from an EMBL/GenBank/DDBJ whole genome shotgun (WGS) entry which is preliminary data.</text>
</comment>
<dbReference type="Proteomes" id="UP001596114">
    <property type="component" value="Unassembled WGS sequence"/>
</dbReference>
<evidence type="ECO:0000313" key="8">
    <source>
        <dbReference type="EMBL" id="MFC5526510.1"/>
    </source>
</evidence>
<feature type="transmembrane region" description="Helical" evidence="6">
    <location>
        <begin position="343"/>
        <end position="368"/>
    </location>
</feature>
<dbReference type="Gene3D" id="1.20.1250.20">
    <property type="entry name" value="MFS general substrate transporter like domains"/>
    <property type="match status" value="2"/>
</dbReference>
<dbReference type="InterPro" id="IPR011701">
    <property type="entry name" value="MFS"/>
</dbReference>
<evidence type="ECO:0000256" key="4">
    <source>
        <dbReference type="ARBA" id="ARBA00023136"/>
    </source>
</evidence>
<dbReference type="SUPFAM" id="SSF103473">
    <property type="entry name" value="MFS general substrate transporter"/>
    <property type="match status" value="1"/>
</dbReference>
<dbReference type="CDD" id="cd17316">
    <property type="entry name" value="MFS_SV2_like"/>
    <property type="match status" value="1"/>
</dbReference>
<dbReference type="EMBL" id="JBHSNF010000002">
    <property type="protein sequence ID" value="MFC5526510.1"/>
    <property type="molecule type" value="Genomic_DNA"/>
</dbReference>
<feature type="transmembrane region" description="Helical" evidence="6">
    <location>
        <begin position="468"/>
        <end position="490"/>
    </location>
</feature>
<keyword evidence="9" id="KW-1185">Reference proteome</keyword>
<evidence type="ECO:0000256" key="6">
    <source>
        <dbReference type="SAM" id="Phobius"/>
    </source>
</evidence>
<feature type="transmembrane region" description="Helical" evidence="6">
    <location>
        <begin position="380"/>
        <end position="397"/>
    </location>
</feature>
<organism evidence="8 9">
    <name type="scientific">Rhodanobacter ginsengisoli</name>
    <dbReference type="NCBI Taxonomy" id="418646"/>
    <lineage>
        <taxon>Bacteria</taxon>
        <taxon>Pseudomonadati</taxon>
        <taxon>Pseudomonadota</taxon>
        <taxon>Gammaproteobacteria</taxon>
        <taxon>Lysobacterales</taxon>
        <taxon>Rhodanobacteraceae</taxon>
        <taxon>Rhodanobacter</taxon>
    </lineage>
</organism>
<keyword evidence="3 6" id="KW-1133">Transmembrane helix</keyword>
<feature type="compositionally biased region" description="Basic and acidic residues" evidence="5">
    <location>
        <begin position="1"/>
        <end position="16"/>
    </location>
</feature>
<dbReference type="InterPro" id="IPR020846">
    <property type="entry name" value="MFS_dom"/>
</dbReference>
<feature type="transmembrane region" description="Helical" evidence="6">
    <location>
        <begin position="111"/>
        <end position="133"/>
    </location>
</feature>
<dbReference type="Pfam" id="PF07690">
    <property type="entry name" value="MFS_1"/>
    <property type="match status" value="1"/>
</dbReference>
<keyword evidence="2 6" id="KW-0812">Transmembrane</keyword>
<proteinExistence type="predicted"/>
<dbReference type="PANTHER" id="PTHR23508">
    <property type="entry name" value="CARBOXYLIC ACID TRANSPORTER PROTEIN HOMOLOG"/>
    <property type="match status" value="1"/>
</dbReference>
<protein>
    <submittedName>
        <fullName evidence="8">MFS transporter</fullName>
    </submittedName>
</protein>
<feature type="region of interest" description="Disordered" evidence="5">
    <location>
        <begin position="1"/>
        <end position="28"/>
    </location>
</feature>
<dbReference type="Pfam" id="PF00083">
    <property type="entry name" value="Sugar_tr"/>
    <property type="match status" value="1"/>
</dbReference>
<gene>
    <name evidence="8" type="ORF">ACFPPA_12275</name>
</gene>